<evidence type="ECO:0000313" key="1">
    <source>
        <dbReference type="EMBL" id="KAF4314497.1"/>
    </source>
</evidence>
<gene>
    <name evidence="1" type="ORF">GTA08_BOTSDO00961</name>
</gene>
<name>A0A8H4JA28_9PEZI</name>
<proteinExistence type="predicted"/>
<accession>A0A8H4JA28</accession>
<dbReference type="AlphaFoldDB" id="A0A8H4JA28"/>
<dbReference type="Proteomes" id="UP000572817">
    <property type="component" value="Unassembled WGS sequence"/>
</dbReference>
<keyword evidence="2" id="KW-1185">Reference proteome</keyword>
<evidence type="ECO:0000313" key="2">
    <source>
        <dbReference type="Proteomes" id="UP000572817"/>
    </source>
</evidence>
<organism evidence="1 2">
    <name type="scientific">Botryosphaeria dothidea</name>
    <dbReference type="NCBI Taxonomy" id="55169"/>
    <lineage>
        <taxon>Eukaryota</taxon>
        <taxon>Fungi</taxon>
        <taxon>Dikarya</taxon>
        <taxon>Ascomycota</taxon>
        <taxon>Pezizomycotina</taxon>
        <taxon>Dothideomycetes</taxon>
        <taxon>Dothideomycetes incertae sedis</taxon>
        <taxon>Botryosphaeriales</taxon>
        <taxon>Botryosphaeriaceae</taxon>
        <taxon>Botryosphaeria</taxon>
    </lineage>
</organism>
<protein>
    <submittedName>
        <fullName evidence="1">Peptide-N4-(N-acetyl-beta-glucosaminyl)asparagine amidase A</fullName>
    </submittedName>
</protein>
<reference evidence="1" key="1">
    <citation type="submission" date="2020-04" db="EMBL/GenBank/DDBJ databases">
        <title>Genome Assembly and Annotation of Botryosphaeria dothidea sdau 11-99, a Latent Pathogen of Apple Fruit Ring Rot in China.</title>
        <authorList>
            <person name="Yu C."/>
            <person name="Diao Y."/>
            <person name="Lu Q."/>
            <person name="Zhao J."/>
            <person name="Cui S."/>
            <person name="Peng C."/>
            <person name="He B."/>
            <person name="Liu H."/>
        </authorList>
    </citation>
    <scope>NUCLEOTIDE SEQUENCE [LARGE SCALE GENOMIC DNA]</scope>
    <source>
        <strain evidence="1">Sdau11-99</strain>
    </source>
</reference>
<sequence>MGNGEIVNGHGPMTLQKALDIARDNESGVDPSIYAFLQRELQSVWSKLLAQPDDYVFTRDEFGLFNYFRQQYTGNEVATKAVQRFWNHYRNADPASRG</sequence>
<comment type="caution">
    <text evidence="1">The sequence shown here is derived from an EMBL/GenBank/DDBJ whole genome shotgun (WGS) entry which is preliminary data.</text>
</comment>
<dbReference type="OrthoDB" id="5302289at2759"/>
<dbReference type="EMBL" id="WWBZ02000001">
    <property type="protein sequence ID" value="KAF4314497.1"/>
    <property type="molecule type" value="Genomic_DNA"/>
</dbReference>